<dbReference type="AlphaFoldDB" id="A0A3A6PI91"/>
<dbReference type="Proteomes" id="UP000267798">
    <property type="component" value="Unassembled WGS sequence"/>
</dbReference>
<proteinExistence type="predicted"/>
<evidence type="ECO:0000313" key="1">
    <source>
        <dbReference type="EMBL" id="RJX37959.1"/>
    </source>
</evidence>
<organism evidence="1 2">
    <name type="scientific">Paenibacillus pinisoli</name>
    <dbReference type="NCBI Taxonomy" id="1276110"/>
    <lineage>
        <taxon>Bacteria</taxon>
        <taxon>Bacillati</taxon>
        <taxon>Bacillota</taxon>
        <taxon>Bacilli</taxon>
        <taxon>Bacillales</taxon>
        <taxon>Paenibacillaceae</taxon>
        <taxon>Paenibacillus</taxon>
    </lineage>
</organism>
<name>A0A3A6PI91_9BACL</name>
<evidence type="ECO:0008006" key="3">
    <source>
        <dbReference type="Google" id="ProtNLM"/>
    </source>
</evidence>
<dbReference type="Gene3D" id="3.40.30.10">
    <property type="entry name" value="Glutaredoxin"/>
    <property type="match status" value="1"/>
</dbReference>
<comment type="caution">
    <text evidence="1">The sequence shown here is derived from an EMBL/GenBank/DDBJ whole genome shotgun (WGS) entry which is preliminary data.</text>
</comment>
<gene>
    <name evidence="1" type="ORF">D3P09_17915</name>
</gene>
<dbReference type="EMBL" id="QXQB01000004">
    <property type="protein sequence ID" value="RJX37959.1"/>
    <property type="molecule type" value="Genomic_DNA"/>
</dbReference>
<protein>
    <recommendedName>
        <fullName evidence="3">TlpA family protein disulfide reductase</fullName>
    </recommendedName>
</protein>
<evidence type="ECO:0000313" key="2">
    <source>
        <dbReference type="Proteomes" id="UP000267798"/>
    </source>
</evidence>
<dbReference type="InterPro" id="IPR036249">
    <property type="entry name" value="Thioredoxin-like_sf"/>
</dbReference>
<reference evidence="1 2" key="1">
    <citation type="submission" date="2018-09" db="EMBL/GenBank/DDBJ databases">
        <title>Paenibacillus aracenensis nov. sp. isolated from a cave in southern Spain.</title>
        <authorList>
            <person name="Jurado V."/>
            <person name="Gutierrez-Patricio S."/>
            <person name="Gonzalez-Pimentel J.L."/>
            <person name="Miller A.Z."/>
            <person name="Laiz L."/>
            <person name="Saiz-Jimenez C."/>
        </authorList>
    </citation>
    <scope>NUCLEOTIDE SEQUENCE [LARGE SCALE GENOMIC DNA]</scope>
    <source>
        <strain evidence="1 2">JCM 19203</strain>
    </source>
</reference>
<dbReference type="RefSeq" id="WP_120112764.1">
    <property type="nucleotide sequence ID" value="NZ_QXQB01000004.1"/>
</dbReference>
<dbReference type="OrthoDB" id="9829508at2"/>
<accession>A0A3A6PI91</accession>
<sequence length="157" mass="17365">MVNSTFSHSSNEMKKLPVNSEIPDITLIESDSPLTLHPLITNHLLLLLLSTSCDVCADALEALDDYTHHNPSLNVIILIDTTQENLDIIQQAFEGRASVFKYSIQDMVKHLQSYSVPWGYAIDASGKILSSQNVGSPNLLKETCQPIIPYFTGIHEA</sequence>
<dbReference type="SUPFAM" id="SSF52833">
    <property type="entry name" value="Thioredoxin-like"/>
    <property type="match status" value="1"/>
</dbReference>
<keyword evidence="2" id="KW-1185">Reference proteome</keyword>